<evidence type="ECO:0000259" key="1">
    <source>
        <dbReference type="PROSITE" id="PS50011"/>
    </source>
</evidence>
<dbReference type="Gene3D" id="1.10.510.10">
    <property type="entry name" value="Transferase(Phosphotransferase) domain 1"/>
    <property type="match status" value="1"/>
</dbReference>
<evidence type="ECO:0000313" key="2">
    <source>
        <dbReference type="Proteomes" id="UP000046395"/>
    </source>
</evidence>
<organism evidence="2 3">
    <name type="scientific">Trichuris muris</name>
    <name type="common">Mouse whipworm</name>
    <dbReference type="NCBI Taxonomy" id="70415"/>
    <lineage>
        <taxon>Eukaryota</taxon>
        <taxon>Metazoa</taxon>
        <taxon>Ecdysozoa</taxon>
        <taxon>Nematoda</taxon>
        <taxon>Enoplea</taxon>
        <taxon>Dorylaimia</taxon>
        <taxon>Trichinellida</taxon>
        <taxon>Trichuridae</taxon>
        <taxon>Trichuris</taxon>
    </lineage>
</organism>
<dbReference type="Pfam" id="PF00069">
    <property type="entry name" value="Pkinase"/>
    <property type="match status" value="1"/>
</dbReference>
<dbReference type="PROSITE" id="PS50011">
    <property type="entry name" value="PROTEIN_KINASE_DOM"/>
    <property type="match status" value="1"/>
</dbReference>
<dbReference type="SMART" id="SM00220">
    <property type="entry name" value="S_TKc"/>
    <property type="match status" value="1"/>
</dbReference>
<dbReference type="WBParaSite" id="TMUE_1000005785.1">
    <property type="protein sequence ID" value="TMUE_1000005785.1"/>
    <property type="gene ID" value="WBGene00294983"/>
</dbReference>
<name>A0A5S6QF97_TRIMR</name>
<dbReference type="AlphaFoldDB" id="A0A5S6QF97"/>
<dbReference type="SUPFAM" id="SSF56112">
    <property type="entry name" value="Protein kinase-like (PK-like)"/>
    <property type="match status" value="1"/>
</dbReference>
<dbReference type="InterPro" id="IPR050235">
    <property type="entry name" value="CK1_Ser-Thr_kinase"/>
</dbReference>
<keyword evidence="2" id="KW-1185">Reference proteome</keyword>
<dbReference type="STRING" id="70415.A0A5S6QF97"/>
<dbReference type="GO" id="GO:0005524">
    <property type="term" value="F:ATP binding"/>
    <property type="evidence" value="ECO:0007669"/>
    <property type="project" value="InterPro"/>
</dbReference>
<protein>
    <submittedName>
        <fullName evidence="3">Protein kinase domain-containing protein</fullName>
    </submittedName>
</protein>
<dbReference type="GO" id="GO:0004672">
    <property type="term" value="F:protein kinase activity"/>
    <property type="evidence" value="ECO:0007669"/>
    <property type="project" value="InterPro"/>
</dbReference>
<proteinExistence type="predicted"/>
<dbReference type="PANTHER" id="PTHR11909">
    <property type="entry name" value="CASEIN KINASE-RELATED"/>
    <property type="match status" value="1"/>
</dbReference>
<dbReference type="InterPro" id="IPR000719">
    <property type="entry name" value="Prot_kinase_dom"/>
</dbReference>
<reference evidence="3" key="1">
    <citation type="submission" date="2019-12" db="UniProtKB">
        <authorList>
            <consortium name="WormBaseParasite"/>
        </authorList>
    </citation>
    <scope>IDENTIFICATION</scope>
</reference>
<dbReference type="Proteomes" id="UP000046395">
    <property type="component" value="Unassembled WGS sequence"/>
</dbReference>
<evidence type="ECO:0000313" key="3">
    <source>
        <dbReference type="WBParaSite" id="TMUE_1000005785.1"/>
    </source>
</evidence>
<sequence length="312" mass="35617">MMIDGQSLEADVPLRVSLIGTVFADRYVAIKHKKGEAYKLMFEVETSTRYAMKIEVSYNGKHNLKKESFILRRLTESAHVCKFEEYGLDHTSHYLVTPVVGPNLAQIRRKTTNMRFNLGTVLRIGIQCVKALREIHMACFIIRDVRPENFAIGLGDKKNTIYVVDFTTALQFNFVPGIIREPGYSGLRGSRRYASFNAHRGHELGEHDDIISLFYMLADLYLGELPWNAHEEIHQIRLVKTNAKPTEIFRDMPQIIMDIYEAMKTFIYGKKFNHRVIIGELEQAAASINAPEEVVFEEPNGATSGVPEEAEF</sequence>
<dbReference type="InterPro" id="IPR011009">
    <property type="entry name" value="Kinase-like_dom_sf"/>
</dbReference>
<feature type="domain" description="Protein kinase" evidence="1">
    <location>
        <begin position="8"/>
        <end position="312"/>
    </location>
</feature>
<accession>A0A5S6QF97</accession>